<dbReference type="Pfam" id="PF18625">
    <property type="entry name" value="EspB_PE"/>
    <property type="match status" value="1"/>
</dbReference>
<name>A0A0E4GZA1_MYCLN</name>
<evidence type="ECO:0000256" key="1">
    <source>
        <dbReference type="SAM" id="MobiDB-lite"/>
    </source>
</evidence>
<evidence type="ECO:0000259" key="3">
    <source>
        <dbReference type="Pfam" id="PF21856"/>
    </source>
</evidence>
<sequence>MTQSQTVNVEYEELMARADELEQPLPAIPPTNPAAPCALSLANDAAAQLALSAESMRLYLNGCEREWKSLAKSLRKAARAYQEADEVAADSINGEGGGSGGNGRLCAYDDPEGDSGWSPPPPPPPPAPFDYPYYEVRQATMDIEDGDQGAAFGAFAHDWDNFQRTFQEEAYRFRPFTCWEGDARTAVEQNFEQQRAWIYSMVQLCATLSKQAIGVVDAQKKLRADSGSADEDSDGNYLIPEQHPGPIDVSNCDYWYKFYVEADPESLHYAIAWYARMQKQSEGALKLYVANASLPLPPVNPGMFPTASVSDFDLKSEIFGDGQLEDLPLDLPGDDSLGGLTGMPTLPGLGMPSMPDESKLAGAAAGPPVPAVGSGSHPLTGSGVKPASLGGGGIGVVPPLRPLTSSFSQEPSPAPATNGYPGLGRGVPGAGAALGGGGMGMPPMAPNGAHGKGAEKGKRLQDERALYTERRAWTEGVIGRSRGRTSPEKEIVKPLAYARLDGQAG</sequence>
<dbReference type="Pfam" id="PF21856">
    <property type="entry name" value="EspB_PPE"/>
    <property type="match status" value="1"/>
</dbReference>
<feature type="region of interest" description="Disordered" evidence="1">
    <location>
        <begin position="90"/>
        <end position="129"/>
    </location>
</feature>
<feature type="region of interest" description="Disordered" evidence="1">
    <location>
        <begin position="335"/>
        <end position="421"/>
    </location>
</feature>
<feature type="compositionally biased region" description="Gly residues" evidence="1">
    <location>
        <begin position="94"/>
        <end position="103"/>
    </location>
</feature>
<dbReference type="EMBL" id="CTEE01000001">
    <property type="protein sequence ID" value="CQD08557.1"/>
    <property type="molecule type" value="Genomic_DNA"/>
</dbReference>
<gene>
    <name evidence="4" type="ORF">BN1232_01538</name>
</gene>
<reference evidence="4 5" key="1">
    <citation type="submission" date="2015-03" db="EMBL/GenBank/DDBJ databases">
        <authorList>
            <person name="Urmite Genomes"/>
        </authorList>
    </citation>
    <scope>NUCLEOTIDE SEQUENCE [LARGE SCALE GENOMIC DNA]</scope>
    <source>
        <strain evidence="4 5">CSUR P1491</strain>
    </source>
</reference>
<feature type="domain" description="ESX-1 secretion-associated protein EspB PPE" evidence="3">
    <location>
        <begin position="133"/>
        <end position="307"/>
    </location>
</feature>
<dbReference type="AlphaFoldDB" id="A0A0E4GZA1"/>
<dbReference type="RefSeq" id="WP_090600818.1">
    <property type="nucleotide sequence ID" value="NZ_CTEE01000001.1"/>
</dbReference>
<accession>A0A0E4GZA1</accession>
<feature type="compositionally biased region" description="Low complexity" evidence="1">
    <location>
        <begin position="335"/>
        <end position="376"/>
    </location>
</feature>
<evidence type="ECO:0000313" key="5">
    <source>
        <dbReference type="Proteomes" id="UP000199251"/>
    </source>
</evidence>
<organism evidence="4 5">
    <name type="scientific">Mycobacterium lentiflavum</name>
    <dbReference type="NCBI Taxonomy" id="141349"/>
    <lineage>
        <taxon>Bacteria</taxon>
        <taxon>Bacillati</taxon>
        <taxon>Actinomycetota</taxon>
        <taxon>Actinomycetes</taxon>
        <taxon>Mycobacteriales</taxon>
        <taxon>Mycobacteriaceae</taxon>
        <taxon>Mycobacterium</taxon>
        <taxon>Mycobacterium simiae complex</taxon>
    </lineage>
</organism>
<feature type="compositionally biased region" description="Basic and acidic residues" evidence="1">
    <location>
        <begin position="452"/>
        <end position="461"/>
    </location>
</feature>
<protein>
    <submittedName>
        <fullName evidence="4">Putative alanine and glycine rich protein</fullName>
    </submittedName>
</protein>
<feature type="domain" description="ESX-1 secretion-associated protein EspB PE" evidence="2">
    <location>
        <begin position="12"/>
        <end position="86"/>
    </location>
</feature>
<proteinExistence type="predicted"/>
<dbReference type="Proteomes" id="UP000199251">
    <property type="component" value="Unassembled WGS sequence"/>
</dbReference>
<feature type="region of interest" description="Disordered" evidence="1">
    <location>
        <begin position="435"/>
        <end position="461"/>
    </location>
</feature>
<dbReference type="OrthoDB" id="4753912at2"/>
<feature type="compositionally biased region" description="Pro residues" evidence="1">
    <location>
        <begin position="118"/>
        <end position="129"/>
    </location>
</feature>
<evidence type="ECO:0000313" key="4">
    <source>
        <dbReference type="EMBL" id="CQD08557.1"/>
    </source>
</evidence>
<dbReference type="InterPro" id="IPR054056">
    <property type="entry name" value="EspB_PPE"/>
</dbReference>
<evidence type="ECO:0000259" key="2">
    <source>
        <dbReference type="Pfam" id="PF18625"/>
    </source>
</evidence>
<dbReference type="InterPro" id="IPR041275">
    <property type="entry name" value="EspB_PE"/>
</dbReference>